<dbReference type="SUPFAM" id="SSF158446">
    <property type="entry name" value="IVS-encoded protein-like"/>
    <property type="match status" value="1"/>
</dbReference>
<comment type="caution">
    <text evidence="1">The sequence shown here is derived from an EMBL/GenBank/DDBJ whole genome shotgun (WGS) entry which is preliminary data.</text>
</comment>
<dbReference type="CDD" id="cd16376">
    <property type="entry name" value="Avd_like"/>
    <property type="match status" value="1"/>
</dbReference>
<dbReference type="AlphaFoldDB" id="A0A1G2PUN5"/>
<gene>
    <name evidence="1" type="ORF">A3A97_00610</name>
</gene>
<dbReference type="Gene3D" id="1.20.1440.60">
    <property type="entry name" value="23S rRNA-intervening sequence"/>
    <property type="match status" value="1"/>
</dbReference>
<name>A0A1G2PUN5_9BACT</name>
<protein>
    <recommendedName>
        <fullName evidence="3">Four helix bundle protein</fullName>
    </recommendedName>
</protein>
<dbReference type="InterPro" id="IPR055360">
    <property type="entry name" value="bAvd"/>
</dbReference>
<dbReference type="InterPro" id="IPR036583">
    <property type="entry name" value="23S_rRNA_IVS_sf"/>
</dbReference>
<evidence type="ECO:0008006" key="3">
    <source>
        <dbReference type="Google" id="ProtNLM"/>
    </source>
</evidence>
<sequence length="68" mass="7931">MLFIASYLSREEKLPYLHKASAKLDLLKFFLQISWELKVIDNKKYITLSEQLNEVGKMLGGWSKGLQK</sequence>
<reference evidence="1 2" key="1">
    <citation type="journal article" date="2016" name="Nat. Commun.">
        <title>Thousands of microbial genomes shed light on interconnected biogeochemical processes in an aquifer system.</title>
        <authorList>
            <person name="Anantharaman K."/>
            <person name="Brown C.T."/>
            <person name="Hug L.A."/>
            <person name="Sharon I."/>
            <person name="Castelle C.J."/>
            <person name="Probst A.J."/>
            <person name="Thomas B.C."/>
            <person name="Singh A."/>
            <person name="Wilkins M.J."/>
            <person name="Karaoz U."/>
            <person name="Brodie E.L."/>
            <person name="Williams K.H."/>
            <person name="Hubbard S.S."/>
            <person name="Banfield J.F."/>
        </authorList>
    </citation>
    <scope>NUCLEOTIDE SEQUENCE [LARGE SCALE GENOMIC DNA]</scope>
</reference>
<evidence type="ECO:0000313" key="1">
    <source>
        <dbReference type="EMBL" id="OHA52036.1"/>
    </source>
</evidence>
<dbReference type="EMBL" id="MHSW01000014">
    <property type="protein sequence ID" value="OHA52036.1"/>
    <property type="molecule type" value="Genomic_DNA"/>
</dbReference>
<organism evidence="1 2">
    <name type="scientific">Candidatus Terrybacteria bacterium RIFCSPLOWO2_01_FULL_40_23</name>
    <dbReference type="NCBI Taxonomy" id="1802366"/>
    <lineage>
        <taxon>Bacteria</taxon>
        <taxon>Candidatus Terryibacteriota</taxon>
    </lineage>
</organism>
<dbReference type="Proteomes" id="UP000176951">
    <property type="component" value="Unassembled WGS sequence"/>
</dbReference>
<proteinExistence type="predicted"/>
<accession>A0A1G2PUN5</accession>
<evidence type="ECO:0000313" key="2">
    <source>
        <dbReference type="Proteomes" id="UP000176951"/>
    </source>
</evidence>